<reference evidence="2 3" key="1">
    <citation type="submission" date="2015-12" db="EMBL/GenBank/DDBJ databases">
        <title>The genome of Folsomia candida.</title>
        <authorList>
            <person name="Faddeeva A."/>
            <person name="Derks M.F."/>
            <person name="Anvar Y."/>
            <person name="Smit S."/>
            <person name="Van Straalen N."/>
            <person name="Roelofs D."/>
        </authorList>
    </citation>
    <scope>NUCLEOTIDE SEQUENCE [LARGE SCALE GENOMIC DNA]</scope>
    <source>
        <strain evidence="2 3">VU population</strain>
        <tissue evidence="2">Whole body</tissue>
    </source>
</reference>
<name>A0A226F6D8_FOLCA</name>
<sequence length="105" mass="11398">MIKRTQSPLGLQDIVAENYKAIQNIKLFIMNLPKLLAIFALVAMMSVVVMGEGEDYETGGTEYQVCQFTILKFALTGTLCLPECASNIVVPGGNCVTGLKCCFLT</sequence>
<dbReference type="EMBL" id="LNIX01000001">
    <property type="protein sequence ID" value="OXA64446.1"/>
    <property type="molecule type" value="Genomic_DNA"/>
</dbReference>
<dbReference type="Proteomes" id="UP000198287">
    <property type="component" value="Unassembled WGS sequence"/>
</dbReference>
<evidence type="ECO:0000256" key="1">
    <source>
        <dbReference type="SAM" id="Phobius"/>
    </source>
</evidence>
<gene>
    <name evidence="2" type="ORF">Fcan01_00501</name>
</gene>
<evidence type="ECO:0000313" key="3">
    <source>
        <dbReference type="Proteomes" id="UP000198287"/>
    </source>
</evidence>
<accession>A0A226F6D8</accession>
<organism evidence="2 3">
    <name type="scientific">Folsomia candida</name>
    <name type="common">Springtail</name>
    <dbReference type="NCBI Taxonomy" id="158441"/>
    <lineage>
        <taxon>Eukaryota</taxon>
        <taxon>Metazoa</taxon>
        <taxon>Ecdysozoa</taxon>
        <taxon>Arthropoda</taxon>
        <taxon>Hexapoda</taxon>
        <taxon>Collembola</taxon>
        <taxon>Entomobryomorpha</taxon>
        <taxon>Isotomoidea</taxon>
        <taxon>Isotomidae</taxon>
        <taxon>Proisotominae</taxon>
        <taxon>Folsomia</taxon>
    </lineage>
</organism>
<keyword evidence="1" id="KW-1133">Transmembrane helix</keyword>
<protein>
    <submittedName>
        <fullName evidence="2">Uncharacterized protein</fullName>
    </submittedName>
</protein>
<keyword evidence="3" id="KW-1185">Reference proteome</keyword>
<keyword evidence="1" id="KW-0472">Membrane</keyword>
<evidence type="ECO:0000313" key="2">
    <source>
        <dbReference type="EMBL" id="OXA64446.1"/>
    </source>
</evidence>
<keyword evidence="1" id="KW-0812">Transmembrane</keyword>
<proteinExistence type="predicted"/>
<dbReference type="AlphaFoldDB" id="A0A226F6D8"/>
<comment type="caution">
    <text evidence="2">The sequence shown here is derived from an EMBL/GenBank/DDBJ whole genome shotgun (WGS) entry which is preliminary data.</text>
</comment>
<feature type="transmembrane region" description="Helical" evidence="1">
    <location>
        <begin position="32"/>
        <end position="51"/>
    </location>
</feature>